<keyword evidence="4" id="KW-1185">Reference proteome</keyword>
<feature type="compositionally biased region" description="Basic residues" evidence="1">
    <location>
        <begin position="380"/>
        <end position="391"/>
    </location>
</feature>
<sequence length="821" mass="92003">MIDHLLGRPSTNWRRTQVFVVIGFWSWYLKTRDGRGPPLPLVRRLNALLDRFTPWQIIIGILTFVYSFRHFDDLLGLSAPEPLAKLYSRKFYRATWIATAFDAGFATAMTIKPKWLRDFASILFSGYYVLFANEADEKLRKYRAVATIEMLRCTWEKTSNPYIRFFTAGDRPRITVSKRFTLDRPAGSRYKRPISVYLYYALPEAGLEHCRDLILDFPGGGFICMTPEHHEERLLRWAIRTGKPILALDYCKAPEYPYPYAINEALDLYRLLHETKGSVIGFKTNDINIVVTGDSAGANLATVMVIKLLEEEKSKRLPLPLSLIYAYPALDFNYTSWMPPMNLKALQHDLSTANLSGILHQKDHLSHCSPLSVVDDVPRPRSRSKGRKRLSLTRSMTRLGLFSPANKSKGSEKDEDAASNADVEPEEDELPLEARAETAEEETPRSLELTRSDSSRRILGTRLTMTSRVGFFNDRIISPSMMRAMALCYVGPQHCPDMATDYYLSPVVMPEHLLARLPPMKICVGERDPLVDDSLVMAGRIREAKQARRSQALLRQRSKHGESLRMSSQAQASDPIIDQTEDDWIELRIIEGYSHGFLQMLQLLPEVAGTIDFMADWISETFKAAHAERRLSTGQKLAFTQSSHTKSGASDPRAKGQSGESESFDDLLSFTPRRRVSNNVSRSGTPTQAHPNDSSPLPRRSTGARAAASSSDETVGPHTPNDDEDGQSDIEAHLSVNKTPKNKAAVASQLIKSAHERALRTIADDTNLQASQTSLKTLSSTPSRTSSPAPPFVDASSLLRKRRDEIIEGMQGAPADSITSP</sequence>
<feature type="region of interest" description="Disordered" evidence="1">
    <location>
        <begin position="773"/>
        <end position="793"/>
    </location>
</feature>
<dbReference type="Pfam" id="PF07859">
    <property type="entry name" value="Abhydrolase_3"/>
    <property type="match status" value="2"/>
</dbReference>
<dbReference type="STRING" id="764103.G7E3F2"/>
<dbReference type="Gene3D" id="3.40.50.1820">
    <property type="entry name" value="alpha/beta hydrolase"/>
    <property type="match status" value="2"/>
</dbReference>
<feature type="compositionally biased region" description="Low complexity" evidence="1">
    <location>
        <begin position="699"/>
        <end position="711"/>
    </location>
</feature>
<feature type="domain" description="Alpha/beta hydrolase fold-3" evidence="2">
    <location>
        <begin position="473"/>
        <end position="548"/>
    </location>
</feature>
<feature type="compositionally biased region" description="Basic and acidic residues" evidence="1">
    <location>
        <begin position="432"/>
        <end position="453"/>
    </location>
</feature>
<dbReference type="InParanoid" id="G7E3F2"/>
<dbReference type="AlphaFoldDB" id="G7E3F2"/>
<gene>
    <name evidence="3" type="primary">Mo04040</name>
    <name evidence="3" type="ORF">E5Q_04040</name>
</gene>
<evidence type="ECO:0000313" key="4">
    <source>
        <dbReference type="Proteomes" id="UP000009131"/>
    </source>
</evidence>
<dbReference type="HOGENOM" id="CLU_003590_2_0_1"/>
<evidence type="ECO:0000256" key="1">
    <source>
        <dbReference type="SAM" id="MobiDB-lite"/>
    </source>
</evidence>
<evidence type="ECO:0000313" key="3">
    <source>
        <dbReference type="EMBL" id="GAA97362.1"/>
    </source>
</evidence>
<dbReference type="EMBL" id="BABT02000119">
    <property type="protein sequence ID" value="GAA97362.1"/>
    <property type="molecule type" value="Genomic_DNA"/>
</dbReference>
<dbReference type="OMA" id="NMYDATY"/>
<dbReference type="GO" id="GO:0005829">
    <property type="term" value="C:cytosol"/>
    <property type="evidence" value="ECO:0007669"/>
    <property type="project" value="TreeGrafter"/>
</dbReference>
<organism evidence="3 4">
    <name type="scientific">Mixia osmundae (strain CBS 9802 / IAM 14324 / JCM 22182 / KY 12970)</name>
    <dbReference type="NCBI Taxonomy" id="764103"/>
    <lineage>
        <taxon>Eukaryota</taxon>
        <taxon>Fungi</taxon>
        <taxon>Dikarya</taxon>
        <taxon>Basidiomycota</taxon>
        <taxon>Pucciniomycotina</taxon>
        <taxon>Mixiomycetes</taxon>
        <taxon>Mixiales</taxon>
        <taxon>Mixiaceae</taxon>
        <taxon>Mixia</taxon>
    </lineage>
</organism>
<dbReference type="GO" id="GO:0004771">
    <property type="term" value="F:sterol ester esterase activity"/>
    <property type="evidence" value="ECO:0007669"/>
    <property type="project" value="TreeGrafter"/>
</dbReference>
<dbReference type="eggNOG" id="KOG4388">
    <property type="taxonomic scope" value="Eukaryota"/>
</dbReference>
<dbReference type="GO" id="GO:0019433">
    <property type="term" value="P:triglyceride catabolic process"/>
    <property type="evidence" value="ECO:0007669"/>
    <property type="project" value="TreeGrafter"/>
</dbReference>
<dbReference type="Proteomes" id="UP000009131">
    <property type="component" value="Unassembled WGS sequence"/>
</dbReference>
<dbReference type="InterPro" id="IPR029058">
    <property type="entry name" value="AB_hydrolase_fold"/>
</dbReference>
<feature type="domain" description="Alpha/beta hydrolase fold-3" evidence="2">
    <location>
        <begin position="215"/>
        <end position="334"/>
    </location>
</feature>
<reference evidence="3 4" key="1">
    <citation type="journal article" date="2011" name="J. Gen. Appl. Microbiol.">
        <title>Draft genome sequencing of the enigmatic basidiomycete Mixia osmundae.</title>
        <authorList>
            <person name="Nishida H."/>
            <person name="Nagatsuka Y."/>
            <person name="Sugiyama J."/>
        </authorList>
    </citation>
    <scope>NUCLEOTIDE SEQUENCE [LARGE SCALE GENOMIC DNA]</scope>
    <source>
        <strain evidence="4">CBS 9802 / IAM 14324 / JCM 22182 / KY 12970</strain>
    </source>
</reference>
<accession>G7E3F2</accession>
<protein>
    <recommendedName>
        <fullName evidence="2">Alpha/beta hydrolase fold-3 domain-containing protein</fullName>
    </recommendedName>
</protein>
<reference evidence="3 4" key="2">
    <citation type="journal article" date="2012" name="Open Biol.">
        <title>Characteristics of nucleosomes and linker DNA regions on the genome of the basidiomycete Mixia osmundae revealed by mono- and dinucleosome mapping.</title>
        <authorList>
            <person name="Nishida H."/>
            <person name="Kondo S."/>
            <person name="Matsumoto T."/>
            <person name="Suzuki Y."/>
            <person name="Yoshikawa H."/>
            <person name="Taylor T.D."/>
            <person name="Sugiyama J."/>
        </authorList>
    </citation>
    <scope>NUCLEOTIDE SEQUENCE [LARGE SCALE GENOMIC DNA]</scope>
    <source>
        <strain evidence="4">CBS 9802 / IAM 14324 / JCM 22182 / KY 12970</strain>
    </source>
</reference>
<feature type="region of interest" description="Disordered" evidence="1">
    <location>
        <begin position="638"/>
        <end position="728"/>
    </location>
</feature>
<feature type="compositionally biased region" description="Polar residues" evidence="1">
    <location>
        <begin position="684"/>
        <end position="695"/>
    </location>
</feature>
<feature type="compositionally biased region" description="Low complexity" evidence="1">
    <location>
        <begin position="773"/>
        <end position="787"/>
    </location>
</feature>
<proteinExistence type="predicted"/>
<feature type="compositionally biased region" description="Acidic residues" evidence="1">
    <location>
        <begin position="413"/>
        <end position="431"/>
    </location>
</feature>
<feature type="compositionally biased region" description="Polar residues" evidence="1">
    <location>
        <begin position="638"/>
        <end position="648"/>
    </location>
</feature>
<comment type="caution">
    <text evidence="3">The sequence shown here is derived from an EMBL/GenBank/DDBJ whole genome shotgun (WGS) entry which is preliminary data.</text>
</comment>
<name>G7E3F2_MIXOS</name>
<dbReference type="PANTHER" id="PTHR23025">
    <property type="entry name" value="TRIACYLGLYCEROL LIPASE"/>
    <property type="match status" value="1"/>
</dbReference>
<feature type="region of interest" description="Disordered" evidence="1">
    <location>
        <begin position="370"/>
        <end position="453"/>
    </location>
</feature>
<dbReference type="SUPFAM" id="SSF53474">
    <property type="entry name" value="alpha/beta-Hydrolases"/>
    <property type="match status" value="1"/>
</dbReference>
<dbReference type="RefSeq" id="XP_014567959.1">
    <property type="nucleotide sequence ID" value="XM_014712473.1"/>
</dbReference>
<dbReference type="PANTHER" id="PTHR23025:SF3">
    <property type="entry name" value="HORMONE-SENSITIVE LIPASE"/>
    <property type="match status" value="1"/>
</dbReference>
<dbReference type="OrthoDB" id="5570009at2759"/>
<dbReference type="InterPro" id="IPR013094">
    <property type="entry name" value="AB_hydrolase_3"/>
</dbReference>
<evidence type="ECO:0000259" key="2">
    <source>
        <dbReference type="Pfam" id="PF07859"/>
    </source>
</evidence>
<dbReference type="GO" id="GO:0004806">
    <property type="term" value="F:triacylglycerol lipase activity"/>
    <property type="evidence" value="ECO:0007669"/>
    <property type="project" value="TreeGrafter"/>
</dbReference>